<evidence type="ECO:0000256" key="2">
    <source>
        <dbReference type="ARBA" id="ARBA00022723"/>
    </source>
</evidence>
<evidence type="ECO:0000259" key="7">
    <source>
        <dbReference type="Pfam" id="PF01230"/>
    </source>
</evidence>
<dbReference type="GO" id="GO:0003725">
    <property type="term" value="F:double-stranded RNA binding"/>
    <property type="evidence" value="ECO:0007669"/>
    <property type="project" value="TreeGrafter"/>
</dbReference>
<protein>
    <submittedName>
        <fullName evidence="9">HIT-like domain-containing protein</fullName>
    </submittedName>
</protein>
<dbReference type="EMBL" id="MU865299">
    <property type="protein sequence ID" value="KAK4230333.1"/>
    <property type="molecule type" value="Genomic_DNA"/>
</dbReference>
<evidence type="ECO:0000256" key="4">
    <source>
        <dbReference type="ARBA" id="ARBA00023125"/>
    </source>
</evidence>
<gene>
    <name evidence="9" type="ORF">QBC38DRAFT_39808</name>
</gene>
<dbReference type="GO" id="GO:0030983">
    <property type="term" value="F:mismatched DNA binding"/>
    <property type="evidence" value="ECO:0007669"/>
    <property type="project" value="TreeGrafter"/>
</dbReference>
<dbReference type="GO" id="GO:1990165">
    <property type="term" value="F:single-strand break-containing DNA binding"/>
    <property type="evidence" value="ECO:0007669"/>
    <property type="project" value="TreeGrafter"/>
</dbReference>
<proteinExistence type="predicted"/>
<reference evidence="9" key="2">
    <citation type="submission" date="2023-05" db="EMBL/GenBank/DDBJ databases">
        <authorList>
            <consortium name="Lawrence Berkeley National Laboratory"/>
            <person name="Steindorff A."/>
            <person name="Hensen N."/>
            <person name="Bonometti L."/>
            <person name="Westerberg I."/>
            <person name="Brannstrom I.O."/>
            <person name="Guillou S."/>
            <person name="Cros-Aarteil S."/>
            <person name="Calhoun S."/>
            <person name="Haridas S."/>
            <person name="Kuo A."/>
            <person name="Mondo S."/>
            <person name="Pangilinan J."/>
            <person name="Riley R."/>
            <person name="Labutti K."/>
            <person name="Andreopoulos B."/>
            <person name="Lipzen A."/>
            <person name="Chen C."/>
            <person name="Yanf M."/>
            <person name="Daum C."/>
            <person name="Ng V."/>
            <person name="Clum A."/>
            <person name="Ohm R."/>
            <person name="Martin F."/>
            <person name="Silar P."/>
            <person name="Natvig D."/>
            <person name="Lalanne C."/>
            <person name="Gautier V."/>
            <person name="Ament-Velasquez S.L."/>
            <person name="Kruys A."/>
            <person name="Hutchinson M.I."/>
            <person name="Powell A.J."/>
            <person name="Barry K."/>
            <person name="Miller A.N."/>
            <person name="Grigoriev I.V."/>
            <person name="Debuchy R."/>
            <person name="Gladieux P."/>
            <person name="Thoren M.H."/>
            <person name="Johannesson H."/>
        </authorList>
    </citation>
    <scope>NUCLEOTIDE SEQUENCE</scope>
    <source>
        <strain evidence="9">CBS 990.96</strain>
    </source>
</reference>
<dbReference type="Pfam" id="PF01230">
    <property type="entry name" value="HIT"/>
    <property type="match status" value="1"/>
</dbReference>
<dbReference type="GO" id="GO:0005634">
    <property type="term" value="C:nucleus"/>
    <property type="evidence" value="ECO:0007669"/>
    <property type="project" value="UniProtKB-SubCell"/>
</dbReference>
<evidence type="ECO:0000256" key="3">
    <source>
        <dbReference type="ARBA" id="ARBA00022833"/>
    </source>
</evidence>
<reference evidence="9" key="1">
    <citation type="journal article" date="2023" name="Mol. Phylogenet. Evol.">
        <title>Genome-scale phylogeny and comparative genomics of the fungal order Sordariales.</title>
        <authorList>
            <person name="Hensen N."/>
            <person name="Bonometti L."/>
            <person name="Westerberg I."/>
            <person name="Brannstrom I.O."/>
            <person name="Guillou S."/>
            <person name="Cros-Aarteil S."/>
            <person name="Calhoun S."/>
            <person name="Haridas S."/>
            <person name="Kuo A."/>
            <person name="Mondo S."/>
            <person name="Pangilinan J."/>
            <person name="Riley R."/>
            <person name="LaButti K."/>
            <person name="Andreopoulos B."/>
            <person name="Lipzen A."/>
            <person name="Chen C."/>
            <person name="Yan M."/>
            <person name="Daum C."/>
            <person name="Ng V."/>
            <person name="Clum A."/>
            <person name="Steindorff A."/>
            <person name="Ohm R.A."/>
            <person name="Martin F."/>
            <person name="Silar P."/>
            <person name="Natvig D.O."/>
            <person name="Lalanne C."/>
            <person name="Gautier V."/>
            <person name="Ament-Velasquez S.L."/>
            <person name="Kruys A."/>
            <person name="Hutchinson M.I."/>
            <person name="Powell A.J."/>
            <person name="Barry K."/>
            <person name="Miller A.N."/>
            <person name="Grigoriev I.V."/>
            <person name="Debuchy R."/>
            <person name="Gladieux P."/>
            <person name="Hiltunen Thoren M."/>
            <person name="Johannesson H."/>
        </authorList>
    </citation>
    <scope>NUCLEOTIDE SEQUENCE</scope>
    <source>
        <strain evidence="9">CBS 990.96</strain>
    </source>
</reference>
<dbReference type="Pfam" id="PF16278">
    <property type="entry name" value="zf-C2HE"/>
    <property type="match status" value="1"/>
</dbReference>
<evidence type="ECO:0000313" key="10">
    <source>
        <dbReference type="Proteomes" id="UP001301958"/>
    </source>
</evidence>
<keyword evidence="10" id="KW-1185">Reference proteome</keyword>
<comment type="subcellular location">
    <subcellularLocation>
        <location evidence="1">Nucleus</location>
    </subcellularLocation>
</comment>
<dbReference type="InterPro" id="IPR036265">
    <property type="entry name" value="HIT-like_sf"/>
</dbReference>
<keyword evidence="2" id="KW-0479">Metal-binding</keyword>
<evidence type="ECO:0000313" key="9">
    <source>
        <dbReference type="EMBL" id="KAK4230333.1"/>
    </source>
</evidence>
<dbReference type="SUPFAM" id="SSF54197">
    <property type="entry name" value="HIT-like"/>
    <property type="match status" value="1"/>
</dbReference>
<evidence type="ECO:0000256" key="5">
    <source>
        <dbReference type="ARBA" id="ARBA00023242"/>
    </source>
</evidence>
<feature type="domain" description="HIT" evidence="7">
    <location>
        <begin position="90"/>
        <end position="209"/>
    </location>
</feature>
<dbReference type="GO" id="GO:0003697">
    <property type="term" value="F:single-stranded DNA binding"/>
    <property type="evidence" value="ECO:0007669"/>
    <property type="project" value="TreeGrafter"/>
</dbReference>
<evidence type="ECO:0000259" key="8">
    <source>
        <dbReference type="Pfam" id="PF16278"/>
    </source>
</evidence>
<dbReference type="InterPro" id="IPR011146">
    <property type="entry name" value="HIT-like"/>
</dbReference>
<dbReference type="InterPro" id="IPR032566">
    <property type="entry name" value="Znf-C2HE"/>
</dbReference>
<evidence type="ECO:0000256" key="6">
    <source>
        <dbReference type="SAM" id="MobiDB-lite"/>
    </source>
</evidence>
<keyword evidence="5" id="KW-0539">Nucleus</keyword>
<dbReference type="AlphaFoldDB" id="A0AAN7BWM5"/>
<dbReference type="PANTHER" id="PTHR12486">
    <property type="entry name" value="APRATAXIN-RELATED"/>
    <property type="match status" value="1"/>
</dbReference>
<evidence type="ECO:0000256" key="1">
    <source>
        <dbReference type="ARBA" id="ARBA00004123"/>
    </source>
</evidence>
<dbReference type="Proteomes" id="UP001301958">
    <property type="component" value="Unassembled WGS sequence"/>
</dbReference>
<name>A0AAN7BWM5_9PEZI</name>
<sequence>MRRLKNPVTYCLPKIRFFHHFISIPINKNYLKMAQPSKDPTTDFADSSSSTKANNDATTTPQKNAFTELMKPKPPSPPKKDHSQRSTHTKTENAVLIKDLYPKATVHLLLLPRSPTHNLLHPHDAFADPQFLSMIREEASSAAKLAAAELSRIIGPFSKSNKARDEAMDLGQIPYDKLPPGRDYLKEIKVGIHAHPSMDHLHVHIISRDMRSEKLKGRNHYQSFCTPFFIELEHYPLDENDQRRSSRYHNGNLRKDFVCWRCGKEFGNKFSVLKKHLEEEFEEWKNE</sequence>
<feature type="domain" description="Aprataxin C2HE/C2H2/C2HC zinc finger" evidence="8">
    <location>
        <begin position="226"/>
        <end position="283"/>
    </location>
</feature>
<feature type="region of interest" description="Disordered" evidence="6">
    <location>
        <begin position="36"/>
        <end position="93"/>
    </location>
</feature>
<feature type="compositionally biased region" description="Polar residues" evidence="6">
    <location>
        <begin position="44"/>
        <end position="65"/>
    </location>
</feature>
<keyword evidence="3" id="KW-0862">Zinc</keyword>
<dbReference type="GO" id="GO:0046872">
    <property type="term" value="F:metal ion binding"/>
    <property type="evidence" value="ECO:0007669"/>
    <property type="project" value="UniProtKB-KW"/>
</dbReference>
<dbReference type="GO" id="GO:0033699">
    <property type="term" value="F:DNA 5'-adenosine monophosphate hydrolase activity"/>
    <property type="evidence" value="ECO:0007669"/>
    <property type="project" value="TreeGrafter"/>
</dbReference>
<dbReference type="Gene3D" id="3.30.428.10">
    <property type="entry name" value="HIT-like"/>
    <property type="match status" value="1"/>
</dbReference>
<dbReference type="GO" id="GO:0000012">
    <property type="term" value="P:single strand break repair"/>
    <property type="evidence" value="ECO:0007669"/>
    <property type="project" value="TreeGrafter"/>
</dbReference>
<dbReference type="PANTHER" id="PTHR12486:SF4">
    <property type="entry name" value="APRATAXIN"/>
    <property type="match status" value="1"/>
</dbReference>
<organism evidence="9 10">
    <name type="scientific">Podospora fimiseda</name>
    <dbReference type="NCBI Taxonomy" id="252190"/>
    <lineage>
        <taxon>Eukaryota</taxon>
        <taxon>Fungi</taxon>
        <taxon>Dikarya</taxon>
        <taxon>Ascomycota</taxon>
        <taxon>Pezizomycotina</taxon>
        <taxon>Sordariomycetes</taxon>
        <taxon>Sordariomycetidae</taxon>
        <taxon>Sordariales</taxon>
        <taxon>Podosporaceae</taxon>
        <taxon>Podospora</taxon>
    </lineage>
</organism>
<accession>A0AAN7BWM5</accession>
<comment type="caution">
    <text evidence="9">The sequence shown here is derived from an EMBL/GenBank/DDBJ whole genome shotgun (WGS) entry which is preliminary data.</text>
</comment>
<keyword evidence="4" id="KW-0238">DNA-binding</keyword>